<gene>
    <name evidence="2" type="ORF">SAMN04488004_104176</name>
</gene>
<dbReference type="EMBL" id="FOTF01000004">
    <property type="protein sequence ID" value="SFK93244.1"/>
    <property type="molecule type" value="Genomic_DNA"/>
</dbReference>
<proteinExistence type="predicted"/>
<dbReference type="AlphaFoldDB" id="A0A1I4DI27"/>
<evidence type="ECO:0000259" key="1">
    <source>
        <dbReference type="Pfam" id="PF13302"/>
    </source>
</evidence>
<dbReference type="GO" id="GO:0016747">
    <property type="term" value="F:acyltransferase activity, transferring groups other than amino-acyl groups"/>
    <property type="evidence" value="ECO:0007669"/>
    <property type="project" value="InterPro"/>
</dbReference>
<dbReference type="InterPro" id="IPR051531">
    <property type="entry name" value="N-acetyltransferase"/>
</dbReference>
<dbReference type="Proteomes" id="UP000199550">
    <property type="component" value="Unassembled WGS sequence"/>
</dbReference>
<dbReference type="PANTHER" id="PTHR43792">
    <property type="entry name" value="GNAT FAMILY, PUTATIVE (AFU_ORTHOLOGUE AFUA_3G00765)-RELATED-RELATED"/>
    <property type="match status" value="1"/>
</dbReference>
<dbReference type="PANTHER" id="PTHR43792:SF1">
    <property type="entry name" value="N-ACETYLTRANSFERASE DOMAIN-CONTAINING PROTEIN"/>
    <property type="match status" value="1"/>
</dbReference>
<dbReference type="InterPro" id="IPR016181">
    <property type="entry name" value="Acyl_CoA_acyltransferase"/>
</dbReference>
<dbReference type="GeneID" id="97892453"/>
<reference evidence="2 3" key="1">
    <citation type="submission" date="2016-10" db="EMBL/GenBank/DDBJ databases">
        <authorList>
            <person name="de Groot N.N."/>
        </authorList>
    </citation>
    <scope>NUCLEOTIDE SEQUENCE [LARGE SCALE GENOMIC DNA]</scope>
    <source>
        <strain evidence="2 3">DSM 16199</strain>
    </source>
</reference>
<dbReference type="Gene3D" id="3.40.630.30">
    <property type="match status" value="1"/>
</dbReference>
<name>A0A1I4DI27_9RHOB</name>
<protein>
    <submittedName>
        <fullName evidence="2">Protein N-acetyltransferase, RimJ/RimL family</fullName>
    </submittedName>
</protein>
<evidence type="ECO:0000313" key="3">
    <source>
        <dbReference type="Proteomes" id="UP000199550"/>
    </source>
</evidence>
<evidence type="ECO:0000313" key="2">
    <source>
        <dbReference type="EMBL" id="SFK93244.1"/>
    </source>
</evidence>
<organism evidence="2 3">
    <name type="scientific">Loktanella salsilacus</name>
    <dbReference type="NCBI Taxonomy" id="195913"/>
    <lineage>
        <taxon>Bacteria</taxon>
        <taxon>Pseudomonadati</taxon>
        <taxon>Pseudomonadota</taxon>
        <taxon>Alphaproteobacteria</taxon>
        <taxon>Rhodobacterales</taxon>
        <taxon>Roseobacteraceae</taxon>
        <taxon>Loktanella</taxon>
    </lineage>
</organism>
<keyword evidence="2" id="KW-0808">Transferase</keyword>
<sequence>MTIHPWEQPPAGQAAVAVERIAQSLPRIASDRCILRGPYMEDFNVFADLVTSDRGRYVSGPLTREGAWDDFIQLTASWILRGCGLWTVEHQDDKRVLGFVLLGHETGDPEPELGFLFTEEAEGQGYAFEASEKARNNAWNALSFDTLVSYIDPENDRAIALAKRLGAEKVPGEMHDGCEVWRYARPEYEL</sequence>
<dbReference type="Pfam" id="PF13302">
    <property type="entry name" value="Acetyltransf_3"/>
    <property type="match status" value="1"/>
</dbReference>
<dbReference type="STRING" id="195913.SAMN04488004_104176"/>
<keyword evidence="3" id="KW-1185">Reference proteome</keyword>
<dbReference type="SUPFAM" id="SSF55729">
    <property type="entry name" value="Acyl-CoA N-acyltransferases (Nat)"/>
    <property type="match status" value="1"/>
</dbReference>
<accession>A0A1I4DI27</accession>
<dbReference type="InterPro" id="IPR000182">
    <property type="entry name" value="GNAT_dom"/>
</dbReference>
<dbReference type="RefSeq" id="WP_090186434.1">
    <property type="nucleotide sequence ID" value="NZ_CP072991.1"/>
</dbReference>
<feature type="domain" description="N-acetyltransferase" evidence="1">
    <location>
        <begin position="32"/>
        <end position="167"/>
    </location>
</feature>
<dbReference type="OrthoDB" id="6293260at2"/>